<name>A0ABT5EW74_9BACT</name>
<evidence type="ECO:0000313" key="7">
    <source>
        <dbReference type="EMBL" id="MDC0746055.1"/>
    </source>
</evidence>
<dbReference type="Proteomes" id="UP001221411">
    <property type="component" value="Unassembled WGS sequence"/>
</dbReference>
<dbReference type="Gene3D" id="1.10.10.10">
    <property type="entry name" value="Winged helix-like DNA-binding domain superfamily/Winged helix DNA-binding domain"/>
    <property type="match status" value="1"/>
</dbReference>
<accession>A0ABT5EW74</accession>
<dbReference type="SUPFAM" id="SSF88659">
    <property type="entry name" value="Sigma3 and sigma4 domains of RNA polymerase sigma factors"/>
    <property type="match status" value="1"/>
</dbReference>
<keyword evidence="5" id="KW-0804">Transcription</keyword>
<dbReference type="InterPro" id="IPR007630">
    <property type="entry name" value="RNA_pol_sigma70_r4"/>
</dbReference>
<proteinExistence type="inferred from homology"/>
<evidence type="ECO:0000256" key="1">
    <source>
        <dbReference type="ARBA" id="ARBA00010641"/>
    </source>
</evidence>
<evidence type="ECO:0000256" key="3">
    <source>
        <dbReference type="ARBA" id="ARBA00023082"/>
    </source>
</evidence>
<evidence type="ECO:0000313" key="8">
    <source>
        <dbReference type="Proteomes" id="UP001221411"/>
    </source>
</evidence>
<dbReference type="InterPro" id="IPR039425">
    <property type="entry name" value="RNA_pol_sigma-70-like"/>
</dbReference>
<dbReference type="EMBL" id="JAQNDO010000001">
    <property type="protein sequence ID" value="MDC0746055.1"/>
    <property type="molecule type" value="Genomic_DNA"/>
</dbReference>
<evidence type="ECO:0000259" key="6">
    <source>
        <dbReference type="Pfam" id="PF04545"/>
    </source>
</evidence>
<evidence type="ECO:0000256" key="5">
    <source>
        <dbReference type="ARBA" id="ARBA00023163"/>
    </source>
</evidence>
<keyword evidence="3" id="KW-0731">Sigma factor</keyword>
<dbReference type="InterPro" id="IPR013325">
    <property type="entry name" value="RNA_pol_sigma_r2"/>
</dbReference>
<protein>
    <submittedName>
        <fullName evidence="7">Sigma-70 family RNA polymerase sigma factor</fullName>
    </submittedName>
</protein>
<dbReference type="SUPFAM" id="SSF88946">
    <property type="entry name" value="Sigma2 domain of RNA polymerase sigma factors"/>
    <property type="match status" value="1"/>
</dbReference>
<dbReference type="Pfam" id="PF04545">
    <property type="entry name" value="Sigma70_r4"/>
    <property type="match status" value="1"/>
</dbReference>
<gene>
    <name evidence="7" type="ORF">POL67_32310</name>
</gene>
<feature type="domain" description="RNA polymerase sigma-70 region 4" evidence="6">
    <location>
        <begin position="96"/>
        <end position="145"/>
    </location>
</feature>
<keyword evidence="8" id="KW-1185">Reference proteome</keyword>
<dbReference type="InterPro" id="IPR036388">
    <property type="entry name" value="WH-like_DNA-bd_sf"/>
</dbReference>
<reference evidence="7 8" key="1">
    <citation type="submission" date="2022-11" db="EMBL/GenBank/DDBJ databases">
        <title>Minimal conservation of predation-associated metabolite biosynthetic gene clusters underscores biosynthetic potential of Myxococcota including descriptions for ten novel species: Archangium lansinium sp. nov., Myxococcus landrumus sp. nov., Nannocystis bai.</title>
        <authorList>
            <person name="Ahearne A."/>
            <person name="Stevens C."/>
            <person name="Dowd S."/>
        </authorList>
    </citation>
    <scope>NUCLEOTIDE SEQUENCE [LARGE SCALE GENOMIC DNA]</scope>
    <source>
        <strain evidence="7 8">RJM3</strain>
    </source>
</reference>
<dbReference type="Gene3D" id="1.10.1740.10">
    <property type="match status" value="1"/>
</dbReference>
<dbReference type="PANTHER" id="PTHR43133:SF8">
    <property type="entry name" value="RNA POLYMERASE SIGMA FACTOR HI_1459-RELATED"/>
    <property type="match status" value="1"/>
</dbReference>
<evidence type="ECO:0000256" key="2">
    <source>
        <dbReference type="ARBA" id="ARBA00023015"/>
    </source>
</evidence>
<sequence>MTRPLKPLSELAAVQAALRRFGVDGPDVEDLCQDVFVVAIRRGATSGGWLVQTARKLAANHRRLHRHWREVIDLRAVRLASAAPEDGLARVHLRCALRRIKDEDRELLVRHVLGGETLAELAEGLGVSKSGVHGRLKRVCRALRKSLSRG</sequence>
<dbReference type="InterPro" id="IPR013324">
    <property type="entry name" value="RNA_pol_sigma_r3/r4-like"/>
</dbReference>
<organism evidence="7 8">
    <name type="scientific">Polyangium mundeleinium</name>
    <dbReference type="NCBI Taxonomy" id="2995306"/>
    <lineage>
        <taxon>Bacteria</taxon>
        <taxon>Pseudomonadati</taxon>
        <taxon>Myxococcota</taxon>
        <taxon>Polyangia</taxon>
        <taxon>Polyangiales</taxon>
        <taxon>Polyangiaceae</taxon>
        <taxon>Polyangium</taxon>
    </lineage>
</organism>
<keyword evidence="2" id="KW-0805">Transcription regulation</keyword>
<evidence type="ECO:0000256" key="4">
    <source>
        <dbReference type="ARBA" id="ARBA00023125"/>
    </source>
</evidence>
<comment type="similarity">
    <text evidence="1">Belongs to the sigma-70 factor family. ECF subfamily.</text>
</comment>
<comment type="caution">
    <text evidence="7">The sequence shown here is derived from an EMBL/GenBank/DDBJ whole genome shotgun (WGS) entry which is preliminary data.</text>
</comment>
<dbReference type="RefSeq" id="WP_271924196.1">
    <property type="nucleotide sequence ID" value="NZ_JAQNDO010000001.1"/>
</dbReference>
<dbReference type="PANTHER" id="PTHR43133">
    <property type="entry name" value="RNA POLYMERASE ECF-TYPE SIGMA FACTO"/>
    <property type="match status" value="1"/>
</dbReference>
<keyword evidence="4" id="KW-0238">DNA-binding</keyword>